<feature type="region of interest" description="Disordered" evidence="5">
    <location>
        <begin position="1"/>
        <end position="248"/>
    </location>
</feature>
<feature type="region of interest" description="Disordered" evidence="5">
    <location>
        <begin position="792"/>
        <end position="823"/>
    </location>
</feature>
<dbReference type="GO" id="GO:0006364">
    <property type="term" value="P:rRNA processing"/>
    <property type="evidence" value="ECO:0007669"/>
    <property type="project" value="InterPro"/>
</dbReference>
<organism evidence="6 7">
    <name type="scientific">Exophiala bonariae</name>
    <dbReference type="NCBI Taxonomy" id="1690606"/>
    <lineage>
        <taxon>Eukaryota</taxon>
        <taxon>Fungi</taxon>
        <taxon>Dikarya</taxon>
        <taxon>Ascomycota</taxon>
        <taxon>Pezizomycotina</taxon>
        <taxon>Eurotiomycetes</taxon>
        <taxon>Chaetothyriomycetidae</taxon>
        <taxon>Chaetothyriales</taxon>
        <taxon>Herpotrichiellaceae</taxon>
        <taxon>Exophiala</taxon>
    </lineage>
</organism>
<feature type="compositionally biased region" description="Basic and acidic residues" evidence="5">
    <location>
        <begin position="39"/>
        <end position="51"/>
    </location>
</feature>
<evidence type="ECO:0000313" key="6">
    <source>
        <dbReference type="EMBL" id="KAK5047867.1"/>
    </source>
</evidence>
<comment type="subcellular location">
    <subcellularLocation>
        <location evidence="1">Nucleus</location>
        <location evidence="1">Nucleolus</location>
    </subcellularLocation>
</comment>
<feature type="compositionally biased region" description="Acidic residues" evidence="5">
    <location>
        <begin position="100"/>
        <end position="110"/>
    </location>
</feature>
<feature type="compositionally biased region" description="Basic and acidic residues" evidence="5">
    <location>
        <begin position="326"/>
        <end position="336"/>
    </location>
</feature>
<feature type="coiled-coil region" evidence="4">
    <location>
        <begin position="428"/>
        <end position="479"/>
    </location>
</feature>
<feature type="compositionally biased region" description="Basic and acidic residues" evidence="5">
    <location>
        <begin position="609"/>
        <end position="631"/>
    </location>
</feature>
<dbReference type="AlphaFoldDB" id="A0AAV9N1P0"/>
<feature type="compositionally biased region" description="Basic and acidic residues" evidence="5">
    <location>
        <begin position="704"/>
        <end position="713"/>
    </location>
</feature>
<evidence type="ECO:0000256" key="2">
    <source>
        <dbReference type="ARBA" id="ARBA00022553"/>
    </source>
</evidence>
<feature type="compositionally biased region" description="Polar residues" evidence="5">
    <location>
        <begin position="714"/>
        <end position="748"/>
    </location>
</feature>
<dbReference type="Proteomes" id="UP001358417">
    <property type="component" value="Unassembled WGS sequence"/>
</dbReference>
<dbReference type="PANTHER" id="PTHR14150">
    <property type="entry name" value="U3 SMALL NUCLEOLAR RNA-ASSOCIATED PROTEIN 14"/>
    <property type="match status" value="1"/>
</dbReference>
<feature type="compositionally biased region" description="Acidic residues" evidence="5">
    <location>
        <begin position="632"/>
        <end position="642"/>
    </location>
</feature>
<feature type="compositionally biased region" description="Acidic residues" evidence="5">
    <location>
        <begin position="159"/>
        <end position="175"/>
    </location>
</feature>
<feature type="compositionally biased region" description="Basic and acidic residues" evidence="5">
    <location>
        <begin position="58"/>
        <end position="69"/>
    </location>
</feature>
<protein>
    <submittedName>
        <fullName evidence="6">Uncharacterized protein</fullName>
    </submittedName>
</protein>
<accession>A0AAV9N1P0</accession>
<dbReference type="PANTHER" id="PTHR14150:SF12">
    <property type="entry name" value="U3 SMALL NUCLEOLAR RNA-ASSOCIATED PROTEIN 14 HOMOLOG A"/>
    <property type="match status" value="1"/>
</dbReference>
<feature type="compositionally biased region" description="Basic and acidic residues" evidence="5">
    <location>
        <begin position="792"/>
        <end position="804"/>
    </location>
</feature>
<feature type="compositionally biased region" description="Acidic residues" evidence="5">
    <location>
        <begin position="557"/>
        <end position="575"/>
    </location>
</feature>
<keyword evidence="2" id="KW-0597">Phosphoprotein</keyword>
<evidence type="ECO:0000256" key="1">
    <source>
        <dbReference type="ARBA" id="ARBA00004604"/>
    </source>
</evidence>
<feature type="compositionally biased region" description="Acidic residues" evidence="5">
    <location>
        <begin position="182"/>
        <end position="191"/>
    </location>
</feature>
<feature type="region of interest" description="Disordered" evidence="5">
    <location>
        <begin position="296"/>
        <end position="336"/>
    </location>
</feature>
<keyword evidence="4" id="KW-0175">Coiled coil</keyword>
<evidence type="ECO:0000313" key="7">
    <source>
        <dbReference type="Proteomes" id="UP001358417"/>
    </source>
</evidence>
<feature type="compositionally biased region" description="Basic and acidic residues" evidence="5">
    <location>
        <begin position="491"/>
        <end position="515"/>
    </location>
</feature>
<keyword evidence="3" id="KW-0539">Nucleus</keyword>
<name>A0AAV9N1P0_9EURO</name>
<dbReference type="InterPro" id="IPR006709">
    <property type="entry name" value="SSU_processome_Utp14"/>
</dbReference>
<feature type="compositionally biased region" description="Acidic residues" evidence="5">
    <location>
        <begin position="204"/>
        <end position="235"/>
    </location>
</feature>
<keyword evidence="7" id="KW-1185">Reference proteome</keyword>
<feature type="compositionally biased region" description="Polar residues" evidence="5">
    <location>
        <begin position="296"/>
        <end position="311"/>
    </location>
</feature>
<feature type="compositionally biased region" description="Basic and acidic residues" evidence="5">
    <location>
        <begin position="585"/>
        <end position="596"/>
    </location>
</feature>
<gene>
    <name evidence="6" type="ORF">LTR84_006055</name>
</gene>
<dbReference type="GeneID" id="89974228"/>
<evidence type="ECO:0000256" key="5">
    <source>
        <dbReference type="SAM" id="MobiDB-lite"/>
    </source>
</evidence>
<feature type="region of interest" description="Disordered" evidence="5">
    <location>
        <begin position="487"/>
        <end position="769"/>
    </location>
</feature>
<feature type="compositionally biased region" description="Basic and acidic residues" evidence="5">
    <location>
        <begin position="526"/>
        <end position="555"/>
    </location>
</feature>
<proteinExistence type="predicted"/>
<sequence length="920" mass="103621">MPRQAHGRSLYTAKPTKPVKRKAKNRGLNALEIAEEENLDRVKLPQHRLGEVDDDSDEPRTREDIDGRSSKRRKVNTNNEDDSADGGSDLEGSRWHVGVDDEDEDSDILSDDAFGQSDEEKFADFTFRGSSNTISKPKKGARPREVDLNENNDDGQSPDNEEEEETDDDLGEEAVDLATAWDMDDQDEAEDVQQQNRKRKDLLHDEESEMGEDDSEDDSSEDDQSEQLSVSEDEGDHSRLQNFVEGLSGISAPTEVKAGLPKKTLHGIPSQFGLSTSKLSATDLLQYIKDPRQRQSLKILQNNEGTVNESSRGGIPGKVAPPLAKRQQDRLDRSAAYDETKKELSKWIETVKENRRAEHLSFPLEDPTAAGVLNKKQLSSTSQTQPMTALESTIQAIMQESGLLSTESTTADGQVQAYEELQEKKMPLEEVQARRAELRRTRDLMFREEIRARRIKKIKSKAYRRVHRKEREKMNLEDRARLEAAGMINSDEDRDKNDRRRAEERMGARHRESKWAKSVKVTGRATWDDEARHGVNDLAKRDEELRRRIEGKVGNESDGDDSEPDDSAEFSDTDDERNHLQAKLHALEGEDRDTPHSRLNSMAFMQKAEAARKAANDEEIRKAKQELRSEDFESFDESSAENEDSRGRQKFGSKANAGQLITQGIAQKSEFEERASDEELDQSDNQDHTATTKPQSSCTAQPRPKADKIELRTKATTSKQPEKLNTVSTSNSNAGAVTKGPSAQQKSKTVPEVSLADYTSPSGSEAEDDTVALAQDIFAGPDELVQEFEKEKKETVVDEGDRVIDNTLPGWGSWTGDGISKKAQKRAKGKLLTTIKGVAEDKRRDTKLERVIINEKRVKKNDKYRASELPHPFESRQQYERSLRLPLGPEWTTKSTFQDATKPRVLMKQGVIRPMSRPVA</sequence>
<evidence type="ECO:0000256" key="3">
    <source>
        <dbReference type="ARBA" id="ARBA00023242"/>
    </source>
</evidence>
<dbReference type="Pfam" id="PF04615">
    <property type="entry name" value="Utp14"/>
    <property type="match status" value="1"/>
</dbReference>
<dbReference type="GO" id="GO:0032040">
    <property type="term" value="C:small-subunit processome"/>
    <property type="evidence" value="ECO:0007669"/>
    <property type="project" value="InterPro"/>
</dbReference>
<dbReference type="EMBL" id="JAVRRD010000023">
    <property type="protein sequence ID" value="KAK5047867.1"/>
    <property type="molecule type" value="Genomic_DNA"/>
</dbReference>
<feature type="compositionally biased region" description="Acidic residues" evidence="5">
    <location>
        <begin position="675"/>
        <end position="684"/>
    </location>
</feature>
<comment type="caution">
    <text evidence="6">The sequence shown here is derived from an EMBL/GenBank/DDBJ whole genome shotgun (WGS) entry which is preliminary data.</text>
</comment>
<reference evidence="6 7" key="1">
    <citation type="submission" date="2023-08" db="EMBL/GenBank/DDBJ databases">
        <title>Black Yeasts Isolated from many extreme environments.</title>
        <authorList>
            <person name="Coleine C."/>
            <person name="Stajich J.E."/>
            <person name="Selbmann L."/>
        </authorList>
    </citation>
    <scope>NUCLEOTIDE SEQUENCE [LARGE SCALE GENOMIC DNA]</scope>
    <source>
        <strain evidence="6 7">CCFEE 5792</strain>
    </source>
</reference>
<evidence type="ECO:0000256" key="4">
    <source>
        <dbReference type="SAM" id="Coils"/>
    </source>
</evidence>
<dbReference type="RefSeq" id="XP_064703373.1">
    <property type="nucleotide sequence ID" value="XM_064849618.1"/>
</dbReference>
<feature type="compositionally biased region" description="Polar residues" evidence="5">
    <location>
        <begin position="688"/>
        <end position="700"/>
    </location>
</feature>